<dbReference type="EMBL" id="WIUZ02000009">
    <property type="protein sequence ID" value="KAF9783695.1"/>
    <property type="molecule type" value="Genomic_DNA"/>
</dbReference>
<name>A0A9P6HD93_9AGAM</name>
<comment type="caution">
    <text evidence="2">The sequence shown here is derived from an EMBL/GenBank/DDBJ whole genome shotgun (WGS) entry which is preliminary data.</text>
</comment>
<dbReference type="Proteomes" id="UP000736335">
    <property type="component" value="Unassembled WGS sequence"/>
</dbReference>
<sequence>MDLPRQLASRALMHVKGDGTEVYPPHHCGGFIPVQQNPNTCVCGGLQDAHGPDGPPHMLSIPSTITSLAPIPGPSRPAPGVAANERRMISANRAATRNRGGIPSPASTPTRHMLGRPPVLARPRAKAPLRLSILFLPLYMKELQMPPESGVPRDFLQKFWLDPEDSFDRFLSRCKSNNLIFTVEVSHEDNDSRIVSGLIDQGLTDLTSRGGPKLPELQTNGDNNGQPRWELLMCKRTKVKESDLQGQPRRAGAQHRKVEVVEIKRSSVRLAPVEYTMSQIAKGFGFKDTLREVATEPEKIAVICPRFPGNCSAAIKGVYHDDFDEGNGDLFYPHGCYVYRLLHGLKICGEDTQTTFAKLLKRCHNGKNTPICPVLPDIDDDEVPSYHPLQPLGPRAPLLQAAAVPESIGEPSRLQSTELRAIYDGPLAETFRRIEVTRPMAIETSAELWPMRIKASPNIPGYLQWHEKVRPGGSAHHLGTPVQVSDLQIRARSIKSLSEALVLMMDIFHRNEGTVLASELLDSELEVPNGVDWKAVASLGAFFQPLRCYVVEFRGGLIPEVSTGEGPERATLQQAIQTIVGDQTLWVASVDGCGWVRPAFTPALSVEHQTRWKTIGTLALLHLLTLGNGPEPISPFLLYLLLTAASLAGERSLQAQDVLIDLGSLYQLDPGTAGILQPWMVLKETDKLTGFDDGPVPQPVLLVQSVLSLCEFQGDHECWTSALVATAFLGCQEPWEKPQFKCLLEGFMVPLGGFGDLTITQCELTGAKLALAPDKSISIGTHPFCLQPKEQLFTFKTNGGNGQLRRGQADAIVSAFKQVFFVYLNGVGHVLGTMPDHITAEEYNLRQSDSLFRARIALQQLTDSWLLPVGNGPGSEIKITLEVKHLFLSDAGAPALSISTCSRETTVPYTPWLHTAVIKAMEGRKSGFEKWVHLQLFQNVNVSEYNVL</sequence>
<evidence type="ECO:0000313" key="2">
    <source>
        <dbReference type="EMBL" id="KAF9783695.1"/>
    </source>
</evidence>
<reference evidence="2" key="1">
    <citation type="journal article" date="2020" name="Nat. Commun.">
        <title>Large-scale genome sequencing of mycorrhizal fungi provides insights into the early evolution of symbiotic traits.</title>
        <authorList>
            <person name="Miyauchi S."/>
            <person name="Kiss E."/>
            <person name="Kuo A."/>
            <person name="Drula E."/>
            <person name="Kohler A."/>
            <person name="Sanchez-Garcia M."/>
            <person name="Morin E."/>
            <person name="Andreopoulos B."/>
            <person name="Barry K.W."/>
            <person name="Bonito G."/>
            <person name="Buee M."/>
            <person name="Carver A."/>
            <person name="Chen C."/>
            <person name="Cichocki N."/>
            <person name="Clum A."/>
            <person name="Culley D."/>
            <person name="Crous P.W."/>
            <person name="Fauchery L."/>
            <person name="Girlanda M."/>
            <person name="Hayes R.D."/>
            <person name="Keri Z."/>
            <person name="LaButti K."/>
            <person name="Lipzen A."/>
            <person name="Lombard V."/>
            <person name="Magnuson J."/>
            <person name="Maillard F."/>
            <person name="Murat C."/>
            <person name="Nolan M."/>
            <person name="Ohm R.A."/>
            <person name="Pangilinan J."/>
            <person name="Pereira M.F."/>
            <person name="Perotto S."/>
            <person name="Peter M."/>
            <person name="Pfister S."/>
            <person name="Riley R."/>
            <person name="Sitrit Y."/>
            <person name="Stielow J.B."/>
            <person name="Szollosi G."/>
            <person name="Zifcakova L."/>
            <person name="Stursova M."/>
            <person name="Spatafora J.W."/>
            <person name="Tedersoo L."/>
            <person name="Vaario L.M."/>
            <person name="Yamada A."/>
            <person name="Yan M."/>
            <person name="Wang P."/>
            <person name="Xu J."/>
            <person name="Bruns T."/>
            <person name="Baldrian P."/>
            <person name="Vilgalys R."/>
            <person name="Dunand C."/>
            <person name="Henrissat B."/>
            <person name="Grigoriev I.V."/>
            <person name="Hibbett D."/>
            <person name="Nagy L.G."/>
            <person name="Martin F.M."/>
        </authorList>
    </citation>
    <scope>NUCLEOTIDE SEQUENCE</scope>
    <source>
        <strain evidence="2">UH-Tt-Lm1</strain>
    </source>
</reference>
<keyword evidence="3" id="KW-1185">Reference proteome</keyword>
<gene>
    <name evidence="2" type="ORF">BJ322DRAFT_1021508</name>
</gene>
<reference evidence="2" key="2">
    <citation type="submission" date="2020-11" db="EMBL/GenBank/DDBJ databases">
        <authorList>
            <consortium name="DOE Joint Genome Institute"/>
            <person name="Kuo A."/>
            <person name="Miyauchi S."/>
            <person name="Kiss E."/>
            <person name="Drula E."/>
            <person name="Kohler A."/>
            <person name="Sanchez-Garcia M."/>
            <person name="Andreopoulos B."/>
            <person name="Barry K.W."/>
            <person name="Bonito G."/>
            <person name="Buee M."/>
            <person name="Carver A."/>
            <person name="Chen C."/>
            <person name="Cichocki N."/>
            <person name="Clum A."/>
            <person name="Culley D."/>
            <person name="Crous P.W."/>
            <person name="Fauchery L."/>
            <person name="Girlanda M."/>
            <person name="Hayes R."/>
            <person name="Keri Z."/>
            <person name="Labutti K."/>
            <person name="Lipzen A."/>
            <person name="Lombard V."/>
            <person name="Magnuson J."/>
            <person name="Maillard F."/>
            <person name="Morin E."/>
            <person name="Murat C."/>
            <person name="Nolan M."/>
            <person name="Ohm R."/>
            <person name="Pangilinan J."/>
            <person name="Pereira M."/>
            <person name="Perotto S."/>
            <person name="Peter M."/>
            <person name="Riley R."/>
            <person name="Sitrit Y."/>
            <person name="Stielow B."/>
            <person name="Szollosi G."/>
            <person name="Zifcakova L."/>
            <person name="Stursova M."/>
            <person name="Spatafora J.W."/>
            <person name="Tedersoo L."/>
            <person name="Vaario L.-M."/>
            <person name="Yamada A."/>
            <person name="Yan M."/>
            <person name="Wang P."/>
            <person name="Xu J."/>
            <person name="Bruns T."/>
            <person name="Baldrian P."/>
            <person name="Vilgalys R."/>
            <person name="Henrissat B."/>
            <person name="Grigoriev I.V."/>
            <person name="Hibbett D."/>
            <person name="Nagy L.G."/>
            <person name="Martin F.M."/>
        </authorList>
    </citation>
    <scope>NUCLEOTIDE SEQUENCE</scope>
    <source>
        <strain evidence="2">UH-Tt-Lm1</strain>
    </source>
</reference>
<proteinExistence type="predicted"/>
<accession>A0A9P6HD93</accession>
<dbReference type="AlphaFoldDB" id="A0A9P6HD93"/>
<evidence type="ECO:0000313" key="3">
    <source>
        <dbReference type="Proteomes" id="UP000736335"/>
    </source>
</evidence>
<protein>
    <submittedName>
        <fullName evidence="2">Uncharacterized protein</fullName>
    </submittedName>
</protein>
<dbReference type="OrthoDB" id="2926210at2759"/>
<feature type="region of interest" description="Disordered" evidence="1">
    <location>
        <begin position="97"/>
        <end position="116"/>
    </location>
</feature>
<organism evidence="2 3">
    <name type="scientific">Thelephora terrestris</name>
    <dbReference type="NCBI Taxonomy" id="56493"/>
    <lineage>
        <taxon>Eukaryota</taxon>
        <taxon>Fungi</taxon>
        <taxon>Dikarya</taxon>
        <taxon>Basidiomycota</taxon>
        <taxon>Agaricomycotina</taxon>
        <taxon>Agaricomycetes</taxon>
        <taxon>Thelephorales</taxon>
        <taxon>Thelephoraceae</taxon>
        <taxon>Thelephora</taxon>
    </lineage>
</organism>
<evidence type="ECO:0000256" key="1">
    <source>
        <dbReference type="SAM" id="MobiDB-lite"/>
    </source>
</evidence>